<feature type="transmembrane region" description="Helical" evidence="1">
    <location>
        <begin position="239"/>
        <end position="259"/>
    </location>
</feature>
<feature type="transmembrane region" description="Helical" evidence="1">
    <location>
        <begin position="183"/>
        <end position="201"/>
    </location>
</feature>
<evidence type="ECO:0008006" key="4">
    <source>
        <dbReference type="Google" id="ProtNLM"/>
    </source>
</evidence>
<feature type="transmembrane region" description="Helical" evidence="1">
    <location>
        <begin position="156"/>
        <end position="176"/>
    </location>
</feature>
<protein>
    <recommendedName>
        <fullName evidence="4">ABC-2 type transport system permease protein</fullName>
    </recommendedName>
</protein>
<dbReference type="RefSeq" id="WP_150415034.1">
    <property type="nucleotide sequence ID" value="NZ_VYQF01000003.1"/>
</dbReference>
<reference evidence="2 3" key="1">
    <citation type="submission" date="2019-09" db="EMBL/GenBank/DDBJ databases">
        <title>Draft genome sequence of Ginsengibacter sp. BR5-29.</title>
        <authorList>
            <person name="Im W.-T."/>
        </authorList>
    </citation>
    <scope>NUCLEOTIDE SEQUENCE [LARGE SCALE GENOMIC DNA]</scope>
    <source>
        <strain evidence="2 3">BR5-29</strain>
    </source>
</reference>
<feature type="transmembrane region" description="Helical" evidence="1">
    <location>
        <begin position="96"/>
        <end position="118"/>
    </location>
</feature>
<organism evidence="2 3">
    <name type="scientific">Ginsengibacter hankyongi</name>
    <dbReference type="NCBI Taxonomy" id="2607284"/>
    <lineage>
        <taxon>Bacteria</taxon>
        <taxon>Pseudomonadati</taxon>
        <taxon>Bacteroidota</taxon>
        <taxon>Chitinophagia</taxon>
        <taxon>Chitinophagales</taxon>
        <taxon>Chitinophagaceae</taxon>
        <taxon>Ginsengibacter</taxon>
    </lineage>
</organism>
<evidence type="ECO:0000256" key="1">
    <source>
        <dbReference type="SAM" id="Phobius"/>
    </source>
</evidence>
<keyword evidence="3" id="KW-1185">Reference proteome</keyword>
<evidence type="ECO:0000313" key="3">
    <source>
        <dbReference type="Proteomes" id="UP000326903"/>
    </source>
</evidence>
<sequence>MSNTFNLKRFGLLFKKTLLEKPMQMFGFTGLIFLFILIVYYIIKTFVNFQVAQNVSFLWGLVGGDFILASFVFNYFSSTAGGSSYLTLPVSNLEKWLCAVLIAAILYPLIFMIFYRVMDAGFVAAYHNSLDPNGPFYKIRYDSVYLFSFTGRLPRIVYPMFLIFSGLMLIGSLYFNKVALVKTALAVCILFFGLYGLNYLFAEFMFSNIDDAFPFQHVAILVGKEVGSVELPKNVHDPVWYFINYGLPVILWGVSFIRLREKEF</sequence>
<comment type="caution">
    <text evidence="2">The sequence shown here is derived from an EMBL/GenBank/DDBJ whole genome shotgun (WGS) entry which is preliminary data.</text>
</comment>
<dbReference type="AlphaFoldDB" id="A0A5J5IF49"/>
<keyword evidence="1" id="KW-0812">Transmembrane</keyword>
<dbReference type="EMBL" id="VYQF01000003">
    <property type="protein sequence ID" value="KAA9038359.1"/>
    <property type="molecule type" value="Genomic_DNA"/>
</dbReference>
<feature type="transmembrane region" description="Helical" evidence="1">
    <location>
        <begin position="55"/>
        <end position="76"/>
    </location>
</feature>
<dbReference type="Proteomes" id="UP000326903">
    <property type="component" value="Unassembled WGS sequence"/>
</dbReference>
<keyword evidence="1" id="KW-0472">Membrane</keyword>
<accession>A0A5J5IF49</accession>
<evidence type="ECO:0000313" key="2">
    <source>
        <dbReference type="EMBL" id="KAA9038359.1"/>
    </source>
</evidence>
<name>A0A5J5IF49_9BACT</name>
<keyword evidence="1" id="KW-1133">Transmembrane helix</keyword>
<feature type="transmembrane region" description="Helical" evidence="1">
    <location>
        <begin position="25"/>
        <end position="43"/>
    </location>
</feature>
<proteinExistence type="predicted"/>
<gene>
    <name evidence="2" type="ORF">FW778_12360</name>
</gene>